<proteinExistence type="predicted"/>
<dbReference type="AlphaFoldDB" id="A0A1W1VIQ8"/>
<dbReference type="Proteomes" id="UP000192582">
    <property type="component" value="Unassembled WGS sequence"/>
</dbReference>
<dbReference type="EMBL" id="FWWU01000009">
    <property type="protein sequence ID" value="SMB93206.1"/>
    <property type="molecule type" value="Genomic_DNA"/>
</dbReference>
<dbReference type="NCBIfam" id="TIGR04255">
    <property type="entry name" value="sporadTIGR04255"/>
    <property type="match status" value="1"/>
</dbReference>
<evidence type="ECO:0000313" key="2">
    <source>
        <dbReference type="Proteomes" id="UP000192582"/>
    </source>
</evidence>
<dbReference type="RefSeq" id="WP_084049265.1">
    <property type="nucleotide sequence ID" value="NZ_FWWU01000009.1"/>
</dbReference>
<gene>
    <name evidence="1" type="ORF">SAMN00790413_01889</name>
</gene>
<name>A0A1W1VIQ8_9DEIO</name>
<dbReference type="OrthoDB" id="7107919at2"/>
<organism evidence="1 2">
    <name type="scientific">Deinococcus hopiensis KR-140</name>
    <dbReference type="NCBI Taxonomy" id="695939"/>
    <lineage>
        <taxon>Bacteria</taxon>
        <taxon>Thermotogati</taxon>
        <taxon>Deinococcota</taxon>
        <taxon>Deinococci</taxon>
        <taxon>Deinococcales</taxon>
        <taxon>Deinococcaceae</taxon>
        <taxon>Deinococcus</taxon>
    </lineage>
</organism>
<accession>A0A1W1VIQ8</accession>
<dbReference type="InterPro" id="IPR026349">
    <property type="entry name" value="CHP04255"/>
</dbReference>
<sequence length="262" mass="29895">MTNQIPLPEHPKLKDPTVKTVAFEMTFVSKQSAEQVVSEIQRALSAEYPKMAQRWGHKVEASFDPEDPSTPQFTASIATPPPNEPQFKFYSDQHQREVQVGEAFLQFLLAGEYPGWSAFLVYLKKILSLHHQAAETIGYTSFKLIYVNRIDWFPGAEEKILEAWTLPVPPPLSDSVQVDSRQQRIVIQFPDGDQEITITAPGVDDEEPSRPVIQLDIDHHIDFDKPERALPDNLLAWLEIAHERIHQTFRCALRPDFLEAIS</sequence>
<evidence type="ECO:0000313" key="1">
    <source>
        <dbReference type="EMBL" id="SMB93206.1"/>
    </source>
</evidence>
<keyword evidence="2" id="KW-1185">Reference proteome</keyword>
<reference evidence="1 2" key="1">
    <citation type="submission" date="2017-04" db="EMBL/GenBank/DDBJ databases">
        <authorList>
            <person name="Afonso C.L."/>
            <person name="Miller P.J."/>
            <person name="Scott M.A."/>
            <person name="Spackman E."/>
            <person name="Goraichik I."/>
            <person name="Dimitrov K.M."/>
            <person name="Suarez D.L."/>
            <person name="Swayne D.E."/>
        </authorList>
    </citation>
    <scope>NUCLEOTIDE SEQUENCE [LARGE SCALE GENOMIC DNA]</scope>
    <source>
        <strain evidence="1 2">KR-140</strain>
    </source>
</reference>
<protein>
    <submittedName>
        <fullName evidence="1">TIGR04255 family protein</fullName>
    </submittedName>
</protein>